<evidence type="ECO:0000313" key="1">
    <source>
        <dbReference type="Proteomes" id="UP001652624"/>
    </source>
</evidence>
<protein>
    <submittedName>
        <fullName evidence="2">Liprin-alpha-2-like</fullName>
    </submittedName>
</protein>
<gene>
    <name evidence="2" type="primary">LOC132542506</name>
</gene>
<keyword evidence="1" id="KW-1185">Reference proteome</keyword>
<reference evidence="2" key="1">
    <citation type="submission" date="2025-08" db="UniProtKB">
        <authorList>
            <consortium name="RefSeq"/>
        </authorList>
    </citation>
    <scope>IDENTIFICATION</scope>
</reference>
<dbReference type="RefSeq" id="XP_060061052.1">
    <property type="nucleotide sequence ID" value="XM_060205069.1"/>
</dbReference>
<organism evidence="1 2">
    <name type="scientific">Erinaceus europaeus</name>
    <name type="common">Western European hedgehog</name>
    <dbReference type="NCBI Taxonomy" id="9365"/>
    <lineage>
        <taxon>Eukaryota</taxon>
        <taxon>Metazoa</taxon>
        <taxon>Chordata</taxon>
        <taxon>Craniata</taxon>
        <taxon>Vertebrata</taxon>
        <taxon>Euteleostomi</taxon>
        <taxon>Mammalia</taxon>
        <taxon>Eutheria</taxon>
        <taxon>Laurasiatheria</taxon>
        <taxon>Eulipotyphla</taxon>
        <taxon>Erinaceidae</taxon>
        <taxon>Erinaceinae</taxon>
        <taxon>Erinaceus</taxon>
    </lineage>
</organism>
<name>A0ABM3YJ07_ERIEU</name>
<proteinExistence type="predicted"/>
<evidence type="ECO:0000313" key="2">
    <source>
        <dbReference type="RefSeq" id="XP_060061052.1"/>
    </source>
</evidence>
<dbReference type="GeneID" id="132542506"/>
<accession>A0ABM3YJ07</accession>
<sequence length="115" mass="13340">MINATLTKLINAYKELHSEQEEERELLVIEFKNIKTLREHLEYLVSLHESSLRNTVMRRRVQPIRVCTPAMIQRAIQEMNEVHATLQAKLSSAPSRQWTVSLGWGSGSLSNRNFH</sequence>
<dbReference type="Proteomes" id="UP001652624">
    <property type="component" value="Chromosome 13"/>
</dbReference>